<dbReference type="EMBL" id="JAUJDW010000186">
    <property type="protein sequence ID" value="KAK0615533.1"/>
    <property type="molecule type" value="Genomic_DNA"/>
</dbReference>
<evidence type="ECO:0000313" key="4">
    <source>
        <dbReference type="Proteomes" id="UP001175001"/>
    </source>
</evidence>
<comment type="caution">
    <text evidence="3">The sequence shown here is derived from an EMBL/GenBank/DDBJ whole genome shotgun (WGS) entry which is preliminary data.</text>
</comment>
<evidence type="ECO:0000313" key="3">
    <source>
        <dbReference type="EMBL" id="KAK0615533.1"/>
    </source>
</evidence>
<feature type="transmembrane region" description="Helical" evidence="2">
    <location>
        <begin position="301"/>
        <end position="319"/>
    </location>
</feature>
<keyword evidence="2" id="KW-1133">Transmembrane helix</keyword>
<evidence type="ECO:0000256" key="1">
    <source>
        <dbReference type="SAM" id="MobiDB-lite"/>
    </source>
</evidence>
<keyword evidence="2" id="KW-0812">Transmembrane</keyword>
<gene>
    <name evidence="3" type="ORF">DIS24_g11722</name>
</gene>
<evidence type="ECO:0000256" key="2">
    <source>
        <dbReference type="SAM" id="Phobius"/>
    </source>
</evidence>
<protein>
    <submittedName>
        <fullName evidence="3">Uncharacterized protein</fullName>
    </submittedName>
</protein>
<keyword evidence="4" id="KW-1185">Reference proteome</keyword>
<proteinExistence type="predicted"/>
<feature type="transmembrane region" description="Helical" evidence="2">
    <location>
        <begin position="360"/>
        <end position="378"/>
    </location>
</feature>
<reference evidence="3" key="1">
    <citation type="submission" date="2023-06" db="EMBL/GenBank/DDBJ databases">
        <title>Multi-omics analyses reveal the molecular pathogenesis toolkit of Lasiodiplodia hormozganensis, a cross-kingdom pathogen.</title>
        <authorList>
            <person name="Felix C."/>
            <person name="Meneses R."/>
            <person name="Goncalves M.F.M."/>
            <person name="Tilleman L."/>
            <person name="Duarte A.S."/>
            <person name="Jorrin-Novo J.V."/>
            <person name="Van De Peer Y."/>
            <person name="Deforce D."/>
            <person name="Van Nieuwerburgh F."/>
            <person name="Esteves A.C."/>
            <person name="Alves A."/>
        </authorList>
    </citation>
    <scope>NUCLEOTIDE SEQUENCE</scope>
    <source>
        <strain evidence="3">CBS 339.90</strain>
    </source>
</reference>
<keyword evidence="2" id="KW-0472">Membrane</keyword>
<dbReference type="AlphaFoldDB" id="A0AA40BVU1"/>
<organism evidence="3 4">
    <name type="scientific">Lasiodiplodia hormozganensis</name>
    <dbReference type="NCBI Taxonomy" id="869390"/>
    <lineage>
        <taxon>Eukaryota</taxon>
        <taxon>Fungi</taxon>
        <taxon>Dikarya</taxon>
        <taxon>Ascomycota</taxon>
        <taxon>Pezizomycotina</taxon>
        <taxon>Dothideomycetes</taxon>
        <taxon>Dothideomycetes incertae sedis</taxon>
        <taxon>Botryosphaeriales</taxon>
        <taxon>Botryosphaeriaceae</taxon>
        <taxon>Lasiodiplodia</taxon>
    </lineage>
</organism>
<sequence length="411" mass="45994">MTHGHYVAMGGLAAEFAIAPGVSERLVITPDNFSAFVDRLGPDFLPNLSEDEIKDKSKANGLAKTIVCIQALWFGVQCFTRWSQQLTISLLELNTLGHTYSALAMYLLWWYKPLDVSESTVIDDENFRELAAAWSLRTGPFRGEPLPRWLPPQCSSSSSSDEETVGSISPSTLFSNDDRDIAGQDAFDDDNILTPSKWYSGFRFYGFSSNGQQFKTQSWRDEKDGSLSPLSLGRPYVEISAQERLRWKLAARRYAREAQLAPGTPSTTCQSADDAAYREPVVRQVDDWFVSKFSIVERADAAVGMILGGIIYGGIHALAWAAPFPSSKERVLWRMASVVVIAFGPVYVSLWHLAHKGKTSVSFFATAFYRLILAAYLFSRTYLVVECFIQLAHLPMSAYYAPNWSAYFPHF</sequence>
<accession>A0AA40BVU1</accession>
<dbReference type="Proteomes" id="UP001175001">
    <property type="component" value="Unassembled WGS sequence"/>
</dbReference>
<dbReference type="PANTHER" id="PTHR35043:SF9">
    <property type="match status" value="1"/>
</dbReference>
<feature type="region of interest" description="Disordered" evidence="1">
    <location>
        <begin position="148"/>
        <end position="180"/>
    </location>
</feature>
<feature type="compositionally biased region" description="Polar residues" evidence="1">
    <location>
        <begin position="166"/>
        <end position="175"/>
    </location>
</feature>
<name>A0AA40BVU1_9PEZI</name>
<feature type="transmembrane region" description="Helical" evidence="2">
    <location>
        <begin position="331"/>
        <end position="354"/>
    </location>
</feature>
<dbReference type="PANTHER" id="PTHR35043">
    <property type="entry name" value="TRANSCRIPTION FACTOR DOMAIN-CONTAINING PROTEIN"/>
    <property type="match status" value="1"/>
</dbReference>